<dbReference type="Pfam" id="PF09844">
    <property type="entry name" value="DUF2071"/>
    <property type="match status" value="1"/>
</dbReference>
<protein>
    <submittedName>
        <fullName evidence="1">DUF2071 domain-containing protein</fullName>
    </submittedName>
</protein>
<gene>
    <name evidence="1" type="ORF">NDI56_15625</name>
</gene>
<dbReference type="InterPro" id="IPR018644">
    <property type="entry name" value="DUF2071"/>
</dbReference>
<proteinExistence type="predicted"/>
<evidence type="ECO:0000313" key="2">
    <source>
        <dbReference type="Proteomes" id="UP001259659"/>
    </source>
</evidence>
<dbReference type="RefSeq" id="WP_310920600.1">
    <property type="nucleotide sequence ID" value="NZ_JAMQON010000004.1"/>
</dbReference>
<sequence length="237" mass="26139">MRMPSLRGIIDRRILVNFRIDADALTGVLPSPFEPRTVDGYAIGGICLLRLNRVRPTGLPAAVGVRSENAAHRIGIHWDDDGERRDGVFVPRRDTSSRLTALVADRSFGNHHHAEFTVDEGAGRYDVSVRSPDDVSMHVRAAVADSIPESSVFDSVDAASEYHRRGATGYSPSSDGQRFDGIELDTYEWSVTPLSVESVGASYFESSRFPADDVTFDNALLMEHIDHEWHSVEGICP</sequence>
<dbReference type="Proteomes" id="UP001259659">
    <property type="component" value="Unassembled WGS sequence"/>
</dbReference>
<comment type="caution">
    <text evidence="1">The sequence shown here is derived from an EMBL/GenBank/DDBJ whole genome shotgun (WGS) entry which is preliminary data.</text>
</comment>
<dbReference type="EMBL" id="JAMQON010000004">
    <property type="protein sequence ID" value="MDS0260836.1"/>
    <property type="molecule type" value="Genomic_DNA"/>
</dbReference>
<organism evidence="1 2">
    <name type="scientific">Haloarcula saliterrae</name>
    <dbReference type="NCBI Taxonomy" id="2950534"/>
    <lineage>
        <taxon>Archaea</taxon>
        <taxon>Methanobacteriati</taxon>
        <taxon>Methanobacteriota</taxon>
        <taxon>Stenosarchaea group</taxon>
        <taxon>Halobacteria</taxon>
        <taxon>Halobacteriales</taxon>
        <taxon>Haloarculaceae</taxon>
        <taxon>Haloarcula</taxon>
    </lineage>
</organism>
<name>A0ABU2FGA0_9EURY</name>
<evidence type="ECO:0000313" key="1">
    <source>
        <dbReference type="EMBL" id="MDS0260836.1"/>
    </source>
</evidence>
<accession>A0ABU2FGA0</accession>
<reference evidence="1 2" key="1">
    <citation type="submission" date="2022-06" db="EMBL/GenBank/DDBJ databases">
        <title>Haloarcula sp. a new haloarchaeum isolate from saline soil.</title>
        <authorList>
            <person name="Strakova D."/>
            <person name="Galisteo C."/>
            <person name="Sanchez-Porro C."/>
            <person name="Ventosa A."/>
        </authorList>
    </citation>
    <scope>NUCLEOTIDE SEQUENCE [LARGE SCALE GENOMIC DNA]</scope>
    <source>
        <strain evidence="1 2">S1CR25-12</strain>
    </source>
</reference>
<keyword evidence="2" id="KW-1185">Reference proteome</keyword>